<name>A0A382C0S5_9ZZZZ</name>
<accession>A0A382C0S5</accession>
<organism evidence="2">
    <name type="scientific">marine metagenome</name>
    <dbReference type="NCBI Taxonomy" id="408172"/>
    <lineage>
        <taxon>unclassified sequences</taxon>
        <taxon>metagenomes</taxon>
        <taxon>ecological metagenomes</taxon>
    </lineage>
</organism>
<evidence type="ECO:0000256" key="1">
    <source>
        <dbReference type="SAM" id="MobiDB-lite"/>
    </source>
</evidence>
<protein>
    <recommendedName>
        <fullName evidence="3">DUF1838 domain-containing protein</fullName>
    </recommendedName>
</protein>
<feature type="compositionally biased region" description="Low complexity" evidence="1">
    <location>
        <begin position="199"/>
        <end position="214"/>
    </location>
</feature>
<evidence type="ECO:0000313" key="2">
    <source>
        <dbReference type="EMBL" id="SVB19037.1"/>
    </source>
</evidence>
<evidence type="ECO:0008006" key="3">
    <source>
        <dbReference type="Google" id="ProtNLM"/>
    </source>
</evidence>
<dbReference type="EMBL" id="UINC01032032">
    <property type="protein sequence ID" value="SVB19037.1"/>
    <property type="molecule type" value="Genomic_DNA"/>
</dbReference>
<feature type="region of interest" description="Disordered" evidence="1">
    <location>
        <begin position="194"/>
        <end position="214"/>
    </location>
</feature>
<reference evidence="2" key="1">
    <citation type="submission" date="2018-05" db="EMBL/GenBank/DDBJ databases">
        <authorList>
            <person name="Lanie J.A."/>
            <person name="Ng W.-L."/>
            <person name="Kazmierczak K.M."/>
            <person name="Andrzejewski T.M."/>
            <person name="Davidsen T.M."/>
            <person name="Wayne K.J."/>
            <person name="Tettelin H."/>
            <person name="Glass J.I."/>
            <person name="Rusch D."/>
            <person name="Podicherti R."/>
            <person name="Tsui H.-C.T."/>
            <person name="Winkler M.E."/>
        </authorList>
    </citation>
    <scope>NUCLEOTIDE SEQUENCE</scope>
</reference>
<dbReference type="Pfam" id="PF08894">
    <property type="entry name" value="DUF1838"/>
    <property type="match status" value="1"/>
</dbReference>
<dbReference type="InterPro" id="IPR014990">
    <property type="entry name" value="DUF1838"/>
</dbReference>
<proteinExistence type="predicted"/>
<sequence length="214" mass="24864">AKILREVGLYTDLRSGEVLEEWHNPLTNEDVRVVHIANDPFNYVIEDYFPAPPKFGDLNKEEPPKIPFILPWQQRGDRLDLEIHVNIFYPNALDPKKWVRESAGPMVQASEIFLYHVDADKMQDPNLTTLPFSGTWNRITPWLPWMLMGQTPGHMLYVAFMGSGEDLEEVHSRQVLDYVEKHFPKYFTAPETYDPKTPSLSSLELYSLEQEPHP</sequence>
<feature type="non-terminal residue" evidence="2">
    <location>
        <position position="1"/>
    </location>
</feature>
<dbReference type="AlphaFoldDB" id="A0A382C0S5"/>
<gene>
    <name evidence="2" type="ORF">METZ01_LOCUS171891</name>
</gene>